<dbReference type="RefSeq" id="WP_249738162.1">
    <property type="nucleotide sequence ID" value="NZ_JAKNCJ010000008.1"/>
</dbReference>
<feature type="region of interest" description="Disordered" evidence="1">
    <location>
        <begin position="322"/>
        <end position="372"/>
    </location>
</feature>
<sequence length="496" mass="51121">MQSAHPADPAASRGWGVPVQAEPSEHADRLIAVIQRDGELETTLLRRGRSLICRVRGLHGAARDHLDEIGDLLLDLSMAGVRAAPRVLAAAPGELELEGAAPLRRSPGTHRAEAAGHPPAAPEREARAGAREDLDLLLDALHDRGWVLGLTSHEGLALRGDGRVMVLDLSGLHRSPEADERLRDQRWIDAVLEDQGRTLRRRINGPFGGTGDSGSALRAPLLPARELAHQGFVDSRPTLLRPLAVTAVEGYDEGRAPFPSRRRRDPAGATGWVPGGAAGRGRRGWSAVLPRAGAAAAAAAAALLVGAGAILLLDGGGGAAAKDAAASPVSSAPGPPPAIAPGGASGVASGDADGGADGVDQSTAAASALPDPRDGLQELVAQRHAYLTSRSSASPNVPGAPADLADARRRALFEDAAITAPEPRVVSAELTSLDAQSGTAEVLAVLDVAPGQARFEDGTVTALPAEETQIRFRLQALEGRWLILEAEPVSDSSSAP</sequence>
<feature type="compositionally biased region" description="Low complexity" evidence="1">
    <location>
        <begin position="340"/>
        <end position="351"/>
    </location>
</feature>
<name>A0ABT0R2B8_9MICO</name>
<feature type="region of interest" description="Disordered" evidence="1">
    <location>
        <begin position="253"/>
        <end position="283"/>
    </location>
</feature>
<reference evidence="2" key="1">
    <citation type="submission" date="2022-02" db="EMBL/GenBank/DDBJ databases">
        <authorList>
            <person name="Lee M."/>
            <person name="Kim S.-J."/>
            <person name="Jung M.-Y."/>
        </authorList>
    </citation>
    <scope>NUCLEOTIDE SEQUENCE</scope>
    <source>
        <strain evidence="2">JHP9</strain>
    </source>
</reference>
<dbReference type="EMBL" id="JAKNCJ010000008">
    <property type="protein sequence ID" value="MCL6424080.1"/>
    <property type="molecule type" value="Genomic_DNA"/>
</dbReference>
<proteinExistence type="predicted"/>
<evidence type="ECO:0000313" key="2">
    <source>
        <dbReference type="EMBL" id="MCL6424080.1"/>
    </source>
</evidence>
<accession>A0ABT0R2B8</accession>
<evidence type="ECO:0000313" key="3">
    <source>
        <dbReference type="Proteomes" id="UP001203761"/>
    </source>
</evidence>
<organism evidence="2 3">
    <name type="scientific">Brachybacterium equifaecis</name>
    <dbReference type="NCBI Taxonomy" id="2910770"/>
    <lineage>
        <taxon>Bacteria</taxon>
        <taxon>Bacillati</taxon>
        <taxon>Actinomycetota</taxon>
        <taxon>Actinomycetes</taxon>
        <taxon>Micrococcales</taxon>
        <taxon>Dermabacteraceae</taxon>
        <taxon>Brachybacterium</taxon>
    </lineage>
</organism>
<protein>
    <submittedName>
        <fullName evidence="2">Uncharacterized protein</fullName>
    </submittedName>
</protein>
<comment type="caution">
    <text evidence="2">The sequence shown here is derived from an EMBL/GenBank/DDBJ whole genome shotgun (WGS) entry which is preliminary data.</text>
</comment>
<gene>
    <name evidence="2" type="ORF">Bequi_11945</name>
</gene>
<feature type="compositionally biased region" description="Low complexity" evidence="1">
    <location>
        <begin position="322"/>
        <end position="332"/>
    </location>
</feature>
<dbReference type="Proteomes" id="UP001203761">
    <property type="component" value="Unassembled WGS sequence"/>
</dbReference>
<feature type="region of interest" description="Disordered" evidence="1">
    <location>
        <begin position="105"/>
        <end position="127"/>
    </location>
</feature>
<evidence type="ECO:0000256" key="1">
    <source>
        <dbReference type="SAM" id="MobiDB-lite"/>
    </source>
</evidence>
<keyword evidence="3" id="KW-1185">Reference proteome</keyword>